<evidence type="ECO:0000313" key="12">
    <source>
        <dbReference type="Proteomes" id="UP000249061"/>
    </source>
</evidence>
<dbReference type="SUPFAM" id="SSF51984">
    <property type="entry name" value="MurCD N-terminal domain"/>
    <property type="match status" value="1"/>
</dbReference>
<comment type="pathway">
    <text evidence="2 7 8">Cell wall biogenesis; peptidoglycan biosynthesis.</text>
</comment>
<dbReference type="UniPathway" id="UPA00219"/>
<evidence type="ECO:0000256" key="5">
    <source>
        <dbReference type="ARBA" id="ARBA00022741"/>
    </source>
</evidence>
<evidence type="ECO:0000256" key="6">
    <source>
        <dbReference type="ARBA" id="ARBA00022840"/>
    </source>
</evidence>
<comment type="function">
    <text evidence="7 8">Cell wall formation. Catalyzes the addition of glutamate to the nucleotide precursor UDP-N-acetylmuramoyl-L-alanine (UMA).</text>
</comment>
<evidence type="ECO:0000259" key="9">
    <source>
        <dbReference type="Pfam" id="PF02875"/>
    </source>
</evidence>
<keyword evidence="4 7" id="KW-0436">Ligase</keyword>
<dbReference type="HAMAP" id="MF_00639">
    <property type="entry name" value="MurD"/>
    <property type="match status" value="1"/>
</dbReference>
<dbReference type="GO" id="GO:0005524">
    <property type="term" value="F:ATP binding"/>
    <property type="evidence" value="ECO:0007669"/>
    <property type="project" value="UniProtKB-UniRule"/>
</dbReference>
<dbReference type="GO" id="GO:0051301">
    <property type="term" value="P:cell division"/>
    <property type="evidence" value="ECO:0007669"/>
    <property type="project" value="UniProtKB-KW"/>
</dbReference>
<dbReference type="Proteomes" id="UP000249061">
    <property type="component" value="Unassembled WGS sequence"/>
</dbReference>
<dbReference type="Pfam" id="PF21799">
    <property type="entry name" value="MurD-like_N"/>
    <property type="match status" value="1"/>
</dbReference>
<accession>A0A2W5UTY8</accession>
<keyword evidence="5 7" id="KW-0547">Nucleotide-binding</keyword>
<dbReference type="Gene3D" id="3.40.1190.10">
    <property type="entry name" value="Mur-like, catalytic domain"/>
    <property type="match status" value="1"/>
</dbReference>
<dbReference type="InterPro" id="IPR004101">
    <property type="entry name" value="Mur_ligase_C"/>
</dbReference>
<feature type="domain" description="Mur ligase C-terminal" evidence="9">
    <location>
        <begin position="312"/>
        <end position="424"/>
    </location>
</feature>
<sequence length="451" mass="47894">MVFQGQKVIVIGLGKSGVGAAKLLLDRGAHVVALDENPDAKKPLEHPRFELKAGPFPERYWEGAAAVVVSPGVPLSKISVPSSVPVFGEIELAFRTMPHGAGPLLGITGTNGKSTTTALLGELVKQHVPRTFVGGNLGTAFTSAYEKSTEKPYDLHVIELSSFQLEGVVSARFKGAAILNLTPDHIDRYASHKEYGLAKARIFDTQSQGDFAIVNGDDAEVLELSRRAKVPVYAFTLDGSRTNPGFSGLAVGKGDKFALTFGKPAVFTVKNRALRGDHNLQNAMAATLMARLAGIPDDAIQRGLDAFPGLPHRLEFVRERNGVEWINDSKATNVDSSLVAMKAFKGDIWLIAGGKGKGAPYEPLVAAAGGKVKGVITIGDDAPKIAAAFKSLCPVHDCGTIETAVAKAAEISTRGDVVLLSPACASYDQFKNFEQRGDVFKTLVRGLPSHD</sequence>
<keyword evidence="6 7" id="KW-0067">ATP-binding</keyword>
<dbReference type="GO" id="GO:0071555">
    <property type="term" value="P:cell wall organization"/>
    <property type="evidence" value="ECO:0007669"/>
    <property type="project" value="UniProtKB-KW"/>
</dbReference>
<comment type="catalytic activity">
    <reaction evidence="7 8">
        <text>UDP-N-acetyl-alpha-D-muramoyl-L-alanine + D-glutamate + ATP = UDP-N-acetyl-alpha-D-muramoyl-L-alanyl-D-glutamate + ADP + phosphate + H(+)</text>
        <dbReference type="Rhea" id="RHEA:16429"/>
        <dbReference type="ChEBI" id="CHEBI:15378"/>
        <dbReference type="ChEBI" id="CHEBI:29986"/>
        <dbReference type="ChEBI" id="CHEBI:30616"/>
        <dbReference type="ChEBI" id="CHEBI:43474"/>
        <dbReference type="ChEBI" id="CHEBI:83898"/>
        <dbReference type="ChEBI" id="CHEBI:83900"/>
        <dbReference type="ChEBI" id="CHEBI:456216"/>
        <dbReference type="EC" id="6.3.2.9"/>
    </reaction>
</comment>
<dbReference type="SUPFAM" id="SSF53244">
    <property type="entry name" value="MurD-like peptide ligases, peptide-binding domain"/>
    <property type="match status" value="1"/>
</dbReference>
<evidence type="ECO:0000259" key="10">
    <source>
        <dbReference type="Pfam" id="PF08245"/>
    </source>
</evidence>
<evidence type="ECO:0000256" key="8">
    <source>
        <dbReference type="RuleBase" id="RU003664"/>
    </source>
</evidence>
<dbReference type="InterPro" id="IPR036615">
    <property type="entry name" value="Mur_ligase_C_dom_sf"/>
</dbReference>
<keyword evidence="7 8" id="KW-0132">Cell division</keyword>
<comment type="caution">
    <text evidence="11">The sequence shown here is derived from an EMBL/GenBank/DDBJ whole genome shotgun (WGS) entry which is preliminary data.</text>
</comment>
<name>A0A2W5UTY8_9BACT</name>
<keyword evidence="7 8" id="KW-0131">Cell cycle</keyword>
<protein>
    <recommendedName>
        <fullName evidence="7 8">UDP-N-acetylmuramoylalanine--D-glutamate ligase</fullName>
        <ecNumber evidence="7 8">6.3.2.9</ecNumber>
    </recommendedName>
    <alternativeName>
        <fullName evidence="7">D-glutamic acid-adding enzyme</fullName>
    </alternativeName>
    <alternativeName>
        <fullName evidence="7">UDP-N-acetylmuramoyl-L-alanyl-D-glutamate synthetase</fullName>
    </alternativeName>
</protein>
<keyword evidence="3 7" id="KW-0963">Cytoplasm</keyword>
<evidence type="ECO:0000256" key="7">
    <source>
        <dbReference type="HAMAP-Rule" id="MF_00639"/>
    </source>
</evidence>
<organism evidence="11 12">
    <name type="scientific">Archangium gephyra</name>
    <dbReference type="NCBI Taxonomy" id="48"/>
    <lineage>
        <taxon>Bacteria</taxon>
        <taxon>Pseudomonadati</taxon>
        <taxon>Myxococcota</taxon>
        <taxon>Myxococcia</taxon>
        <taxon>Myxococcales</taxon>
        <taxon>Cystobacterineae</taxon>
        <taxon>Archangiaceae</taxon>
        <taxon>Archangium</taxon>
    </lineage>
</organism>
<dbReference type="PANTHER" id="PTHR43692:SF1">
    <property type="entry name" value="UDP-N-ACETYLMURAMOYLALANINE--D-GLUTAMATE LIGASE"/>
    <property type="match status" value="1"/>
</dbReference>
<dbReference type="EMBL" id="QFQP01000011">
    <property type="protein sequence ID" value="PZR12658.1"/>
    <property type="molecule type" value="Genomic_DNA"/>
</dbReference>
<comment type="similarity">
    <text evidence="7">Belongs to the MurCDEF family.</text>
</comment>
<dbReference type="GO" id="GO:0005737">
    <property type="term" value="C:cytoplasm"/>
    <property type="evidence" value="ECO:0007669"/>
    <property type="project" value="UniProtKB-SubCell"/>
</dbReference>
<dbReference type="PANTHER" id="PTHR43692">
    <property type="entry name" value="UDP-N-ACETYLMURAMOYLALANINE--D-GLUTAMATE LIGASE"/>
    <property type="match status" value="1"/>
</dbReference>
<keyword evidence="7 8" id="KW-0573">Peptidoglycan synthesis</keyword>
<evidence type="ECO:0000256" key="3">
    <source>
        <dbReference type="ARBA" id="ARBA00022490"/>
    </source>
</evidence>
<keyword evidence="7 8" id="KW-0133">Cell shape</keyword>
<dbReference type="Pfam" id="PF08245">
    <property type="entry name" value="Mur_ligase_M"/>
    <property type="match status" value="1"/>
</dbReference>
<evidence type="ECO:0000256" key="2">
    <source>
        <dbReference type="ARBA" id="ARBA00004752"/>
    </source>
</evidence>
<gene>
    <name evidence="7 11" type="primary">murD</name>
    <name evidence="11" type="ORF">DI536_13825</name>
</gene>
<dbReference type="GO" id="GO:0009252">
    <property type="term" value="P:peptidoglycan biosynthetic process"/>
    <property type="evidence" value="ECO:0007669"/>
    <property type="project" value="UniProtKB-UniRule"/>
</dbReference>
<evidence type="ECO:0000256" key="4">
    <source>
        <dbReference type="ARBA" id="ARBA00022598"/>
    </source>
</evidence>
<feature type="domain" description="Mur ligase central" evidence="10">
    <location>
        <begin position="107"/>
        <end position="289"/>
    </location>
</feature>
<dbReference type="InterPro" id="IPR036565">
    <property type="entry name" value="Mur-like_cat_sf"/>
</dbReference>
<dbReference type="InterPro" id="IPR013221">
    <property type="entry name" value="Mur_ligase_cen"/>
</dbReference>
<dbReference type="EC" id="6.3.2.9" evidence="7 8"/>
<dbReference type="SUPFAM" id="SSF53623">
    <property type="entry name" value="MurD-like peptide ligases, catalytic domain"/>
    <property type="match status" value="1"/>
</dbReference>
<keyword evidence="7 8" id="KW-0961">Cell wall biogenesis/degradation</keyword>
<dbReference type="AlphaFoldDB" id="A0A2W5UTY8"/>
<dbReference type="NCBIfam" id="TIGR01087">
    <property type="entry name" value="murD"/>
    <property type="match status" value="1"/>
</dbReference>
<dbReference type="GO" id="GO:0008764">
    <property type="term" value="F:UDP-N-acetylmuramoylalanine-D-glutamate ligase activity"/>
    <property type="evidence" value="ECO:0007669"/>
    <property type="project" value="UniProtKB-UniRule"/>
</dbReference>
<dbReference type="GO" id="GO:0008360">
    <property type="term" value="P:regulation of cell shape"/>
    <property type="evidence" value="ECO:0007669"/>
    <property type="project" value="UniProtKB-KW"/>
</dbReference>
<feature type="binding site" evidence="7">
    <location>
        <begin position="109"/>
        <end position="115"/>
    </location>
    <ligand>
        <name>ATP</name>
        <dbReference type="ChEBI" id="CHEBI:30616"/>
    </ligand>
</feature>
<proteinExistence type="inferred from homology"/>
<evidence type="ECO:0000256" key="1">
    <source>
        <dbReference type="ARBA" id="ARBA00004496"/>
    </source>
</evidence>
<dbReference type="Pfam" id="PF02875">
    <property type="entry name" value="Mur_ligase_C"/>
    <property type="match status" value="1"/>
</dbReference>
<dbReference type="Gene3D" id="3.40.50.720">
    <property type="entry name" value="NAD(P)-binding Rossmann-like Domain"/>
    <property type="match status" value="1"/>
</dbReference>
<reference evidence="11 12" key="1">
    <citation type="submission" date="2017-08" db="EMBL/GenBank/DDBJ databases">
        <title>Infants hospitalized years apart are colonized by the same room-sourced microbial strains.</title>
        <authorList>
            <person name="Brooks B."/>
            <person name="Olm M.R."/>
            <person name="Firek B.A."/>
            <person name="Baker R."/>
            <person name="Thomas B.C."/>
            <person name="Morowitz M.J."/>
            <person name="Banfield J.F."/>
        </authorList>
    </citation>
    <scope>NUCLEOTIDE SEQUENCE [LARGE SCALE GENOMIC DNA]</scope>
    <source>
        <strain evidence="11">S2_003_000_R2_14</strain>
    </source>
</reference>
<evidence type="ECO:0000313" key="11">
    <source>
        <dbReference type="EMBL" id="PZR12658.1"/>
    </source>
</evidence>
<dbReference type="InterPro" id="IPR005762">
    <property type="entry name" value="MurD"/>
</dbReference>
<comment type="subcellular location">
    <subcellularLocation>
        <location evidence="1 7 8">Cytoplasm</location>
    </subcellularLocation>
</comment>
<dbReference type="Gene3D" id="3.90.190.20">
    <property type="entry name" value="Mur ligase, C-terminal domain"/>
    <property type="match status" value="1"/>
</dbReference>